<dbReference type="Pfam" id="PF02891">
    <property type="entry name" value="zf-MIZ"/>
    <property type="match status" value="1"/>
</dbReference>
<feature type="region of interest" description="Disordered" evidence="5">
    <location>
        <begin position="847"/>
        <end position="904"/>
    </location>
</feature>
<feature type="compositionally biased region" description="Basic and acidic residues" evidence="5">
    <location>
        <begin position="848"/>
        <end position="868"/>
    </location>
</feature>
<proteinExistence type="predicted"/>
<dbReference type="CDD" id="cd16650">
    <property type="entry name" value="SP-RING_PIAS-like"/>
    <property type="match status" value="1"/>
</dbReference>
<dbReference type="EMBL" id="ML995491">
    <property type="protein sequence ID" value="KAF2140066.1"/>
    <property type="molecule type" value="Genomic_DNA"/>
</dbReference>
<dbReference type="InterPro" id="IPR004181">
    <property type="entry name" value="Znf_MIZ"/>
</dbReference>
<keyword evidence="1" id="KW-0479">Metal-binding</keyword>
<gene>
    <name evidence="7" type="ORF">K452DRAFT_360256</name>
</gene>
<feature type="region of interest" description="Disordered" evidence="5">
    <location>
        <begin position="1"/>
        <end position="156"/>
    </location>
</feature>
<protein>
    <recommendedName>
        <fullName evidence="6">SP-RING-type domain-containing protein</fullName>
    </recommendedName>
</protein>
<evidence type="ECO:0000256" key="3">
    <source>
        <dbReference type="ARBA" id="ARBA00022833"/>
    </source>
</evidence>
<dbReference type="PROSITE" id="PS51044">
    <property type="entry name" value="ZF_SP_RING"/>
    <property type="match status" value="1"/>
</dbReference>
<reference evidence="7" key="1">
    <citation type="journal article" date="2020" name="Stud. Mycol.">
        <title>101 Dothideomycetes genomes: a test case for predicting lifestyles and emergence of pathogens.</title>
        <authorList>
            <person name="Haridas S."/>
            <person name="Albert R."/>
            <person name="Binder M."/>
            <person name="Bloem J."/>
            <person name="Labutti K."/>
            <person name="Salamov A."/>
            <person name="Andreopoulos B."/>
            <person name="Baker S."/>
            <person name="Barry K."/>
            <person name="Bills G."/>
            <person name="Bluhm B."/>
            <person name="Cannon C."/>
            <person name="Castanera R."/>
            <person name="Culley D."/>
            <person name="Daum C."/>
            <person name="Ezra D."/>
            <person name="Gonzalez J."/>
            <person name="Henrissat B."/>
            <person name="Kuo A."/>
            <person name="Liang C."/>
            <person name="Lipzen A."/>
            <person name="Lutzoni F."/>
            <person name="Magnuson J."/>
            <person name="Mondo S."/>
            <person name="Nolan M."/>
            <person name="Ohm R."/>
            <person name="Pangilinan J."/>
            <person name="Park H.-J."/>
            <person name="Ramirez L."/>
            <person name="Alfaro M."/>
            <person name="Sun H."/>
            <person name="Tritt A."/>
            <person name="Yoshinaga Y."/>
            <person name="Zwiers L.-H."/>
            <person name="Turgeon B."/>
            <person name="Goodwin S."/>
            <person name="Spatafora J."/>
            <person name="Crous P."/>
            <person name="Grigoriev I."/>
        </authorList>
    </citation>
    <scope>NUCLEOTIDE SEQUENCE</scope>
    <source>
        <strain evidence="7">CBS 121167</strain>
    </source>
</reference>
<dbReference type="GO" id="GO:0061665">
    <property type="term" value="F:SUMO ligase activity"/>
    <property type="evidence" value="ECO:0007669"/>
    <property type="project" value="TreeGrafter"/>
</dbReference>
<dbReference type="Proteomes" id="UP000799438">
    <property type="component" value="Unassembled WGS sequence"/>
</dbReference>
<dbReference type="PANTHER" id="PTHR10782">
    <property type="entry name" value="ZINC FINGER MIZ DOMAIN-CONTAINING PROTEIN"/>
    <property type="match status" value="1"/>
</dbReference>
<dbReference type="GeneID" id="54303831"/>
<sequence>MSRADAAMAPPNRAPTRDLASSNSTANAFLGGRSLPSWITGGAPSPHLPQKDRPPRLPPPQVLTPPVRMQSSTPNNLLPSPAPSEDRPIIVDLAADDHDSESERRRTHKRRRTDASAPASFVAAPIPRPPTRINTSVSQSLPPNQPAPDPQAQCHSPEYCNARLQDLMRHFPINTLGHLERTRLGLIQEAVHTNDYVYLTFHQFMCLHSVDPERLPLEIKHLRGASEAFDLLYTLLMSNSELRPEVVVYFTIFPASLTDMRMKWPNLLANEIERFKLFVIRSQHGWTRLQQECKQRGWPPMVQELILYLGIDSPLLQQTVYRAIVRRLWLPSHLDGAAASRLFWRESEGLFAKHQQRFNQVILSRGSPMPSERQSAQEAQQYSTFFIHIYNKFLELLHNSAPRAIPVVPLTSNVDQQTMYPRRIPPTGFATTGQQMQMNQMAFARNAVPHYHHHHHVNRGMMPFAGSSSSVPPSTMGLARPPTNAVLQSMPRQMNGELQQRRQTMPAQGSSSLFIPPAGYTALQAAQPDPTRVALHQAHLRSPKLRAMLSKEEPAIIDKFYRFVVGFSLEPTKLPENSPQTRMAFTISAEQYASLPIGEISESGPLFSRTIFETSKMYRLRCVKTNTPLDEQQWAVKDTVWPRGVFLRFNNHPLEARKKLHYGKDLPIDLTSYIQEGQNVLEINNLRMPEAESISNFTMAIEVVGFQRHDTIKAECLADRQIPSEEVQASIKASLNSPDDDEIAVVNDNISIGLFDPFSGCRIFNIPVRGRSCVHRDCFDLETYLETRAFPRKEPAAPSAVDTWKCPLCNADARPKSLVVDGFLVEVRAKLAEQGLLDTRAIIVEPDGSWRPKPEKDKDKEKSLESRPDTPVLSGGNVERRSSSRAAVSAGPTVTPQVIDLDSD</sequence>
<accession>A0A6A6B823</accession>
<evidence type="ECO:0000256" key="5">
    <source>
        <dbReference type="SAM" id="MobiDB-lite"/>
    </source>
</evidence>
<dbReference type="RefSeq" id="XP_033395779.1">
    <property type="nucleotide sequence ID" value="XM_033546325.1"/>
</dbReference>
<keyword evidence="2 4" id="KW-0863">Zinc-finger</keyword>
<evidence type="ECO:0000313" key="8">
    <source>
        <dbReference type="Proteomes" id="UP000799438"/>
    </source>
</evidence>
<evidence type="ECO:0000313" key="7">
    <source>
        <dbReference type="EMBL" id="KAF2140066.1"/>
    </source>
</evidence>
<organism evidence="7 8">
    <name type="scientific">Aplosporella prunicola CBS 121167</name>
    <dbReference type="NCBI Taxonomy" id="1176127"/>
    <lineage>
        <taxon>Eukaryota</taxon>
        <taxon>Fungi</taxon>
        <taxon>Dikarya</taxon>
        <taxon>Ascomycota</taxon>
        <taxon>Pezizomycotina</taxon>
        <taxon>Dothideomycetes</taxon>
        <taxon>Dothideomycetes incertae sedis</taxon>
        <taxon>Botryosphaeriales</taxon>
        <taxon>Aplosporellaceae</taxon>
        <taxon>Aplosporella</taxon>
    </lineage>
</organism>
<feature type="compositionally biased region" description="Polar residues" evidence="5">
    <location>
        <begin position="132"/>
        <end position="141"/>
    </location>
</feature>
<dbReference type="PANTHER" id="PTHR10782:SF4">
    <property type="entry name" value="TONALLI, ISOFORM E"/>
    <property type="match status" value="1"/>
</dbReference>
<feature type="compositionally biased region" description="Basic and acidic residues" evidence="5">
    <location>
        <begin position="84"/>
        <end position="104"/>
    </location>
</feature>
<keyword evidence="8" id="KW-1185">Reference proteome</keyword>
<evidence type="ECO:0000256" key="4">
    <source>
        <dbReference type="PROSITE-ProRule" id="PRU00452"/>
    </source>
</evidence>
<dbReference type="GO" id="GO:0008270">
    <property type="term" value="F:zinc ion binding"/>
    <property type="evidence" value="ECO:0007669"/>
    <property type="project" value="UniProtKB-KW"/>
</dbReference>
<dbReference type="OrthoDB" id="27975at2759"/>
<dbReference type="AlphaFoldDB" id="A0A6A6B823"/>
<dbReference type="GO" id="GO:0016925">
    <property type="term" value="P:protein sumoylation"/>
    <property type="evidence" value="ECO:0007669"/>
    <property type="project" value="TreeGrafter"/>
</dbReference>
<dbReference type="Gene3D" id="3.30.40.10">
    <property type="entry name" value="Zinc/RING finger domain, C3HC4 (zinc finger)"/>
    <property type="match status" value="1"/>
</dbReference>
<dbReference type="InterPro" id="IPR013083">
    <property type="entry name" value="Znf_RING/FYVE/PHD"/>
</dbReference>
<evidence type="ECO:0000256" key="1">
    <source>
        <dbReference type="ARBA" id="ARBA00022723"/>
    </source>
</evidence>
<evidence type="ECO:0000256" key="2">
    <source>
        <dbReference type="ARBA" id="ARBA00022771"/>
    </source>
</evidence>
<evidence type="ECO:0000259" key="6">
    <source>
        <dbReference type="PROSITE" id="PS51044"/>
    </source>
</evidence>
<dbReference type="GO" id="GO:0000785">
    <property type="term" value="C:chromatin"/>
    <property type="evidence" value="ECO:0007669"/>
    <property type="project" value="TreeGrafter"/>
</dbReference>
<feature type="compositionally biased region" description="Polar residues" evidence="5">
    <location>
        <begin position="69"/>
        <end position="78"/>
    </location>
</feature>
<keyword evidence="3" id="KW-0862">Zinc</keyword>
<name>A0A6A6B823_9PEZI</name>
<feature type="domain" description="SP-RING-type" evidence="6">
    <location>
        <begin position="739"/>
        <end position="833"/>
    </location>
</feature>